<dbReference type="InterPro" id="IPR046798">
    <property type="entry name" value="2OG-FeII_Oxy_6"/>
</dbReference>
<gene>
    <name evidence="2" type="ORF">VP01_6500g1</name>
</gene>
<proteinExistence type="predicted"/>
<reference evidence="2 3" key="1">
    <citation type="submission" date="2015-08" db="EMBL/GenBank/DDBJ databases">
        <title>Next Generation Sequencing and Analysis of the Genome of Puccinia sorghi L Schw, the Causal Agent of Maize Common Rust.</title>
        <authorList>
            <person name="Rochi L."/>
            <person name="Burguener G."/>
            <person name="Darino M."/>
            <person name="Turjanski A."/>
            <person name="Kreff E."/>
            <person name="Dieguez M.J."/>
            <person name="Sacco F."/>
        </authorList>
    </citation>
    <scope>NUCLEOTIDE SEQUENCE [LARGE SCALE GENOMIC DNA]</scope>
    <source>
        <strain evidence="2 3">RO10H11247</strain>
    </source>
</reference>
<protein>
    <recommendedName>
        <fullName evidence="1">Tet-like 2OG-Fe(II) oxygenase domain-containing protein</fullName>
    </recommendedName>
</protein>
<sequence>MRAPFPRVSLYQCKAYNRCGKKNCLTPHCQSHKGTCEVPYISSYSPSQTPQSTKPLISLPNLNSPHRQAIVSSTYVPHFIIEYHSILENPPTSTFNTLSQIIQILYTMDQFHPANNVKSNIMTGEMHMIGFCPGSDRGKSAGIYARKELTTALDDENRAKLQSHNIFLAGCMESISRMAYQQNNSLIQEYGIPNWSQVEWVEMKKDDGIEYHHAKFDVKTCQVK</sequence>
<dbReference type="VEuPathDB" id="FungiDB:VP01_6500g1"/>
<accession>A0A0L6UFJ7</accession>
<evidence type="ECO:0000313" key="3">
    <source>
        <dbReference type="Proteomes" id="UP000037035"/>
    </source>
</evidence>
<evidence type="ECO:0000313" key="2">
    <source>
        <dbReference type="EMBL" id="KNZ47324.1"/>
    </source>
</evidence>
<keyword evidence="3" id="KW-1185">Reference proteome</keyword>
<dbReference type="OrthoDB" id="2516277at2759"/>
<feature type="domain" description="Tet-like 2OG-Fe(II) oxygenase" evidence="1">
    <location>
        <begin position="102"/>
        <end position="204"/>
    </location>
</feature>
<evidence type="ECO:0000259" key="1">
    <source>
        <dbReference type="Pfam" id="PF20515"/>
    </source>
</evidence>
<dbReference type="STRING" id="27349.A0A0L6UFJ7"/>
<organism evidence="2 3">
    <name type="scientific">Puccinia sorghi</name>
    <dbReference type="NCBI Taxonomy" id="27349"/>
    <lineage>
        <taxon>Eukaryota</taxon>
        <taxon>Fungi</taxon>
        <taxon>Dikarya</taxon>
        <taxon>Basidiomycota</taxon>
        <taxon>Pucciniomycotina</taxon>
        <taxon>Pucciniomycetes</taxon>
        <taxon>Pucciniales</taxon>
        <taxon>Pucciniaceae</taxon>
        <taxon>Puccinia</taxon>
    </lineage>
</organism>
<comment type="caution">
    <text evidence="2">The sequence shown here is derived from an EMBL/GenBank/DDBJ whole genome shotgun (WGS) entry which is preliminary data.</text>
</comment>
<dbReference type="AlphaFoldDB" id="A0A0L6UFJ7"/>
<dbReference type="Pfam" id="PF20515">
    <property type="entry name" value="2OG-FeII_Oxy_6"/>
    <property type="match status" value="1"/>
</dbReference>
<dbReference type="Proteomes" id="UP000037035">
    <property type="component" value="Unassembled WGS sequence"/>
</dbReference>
<dbReference type="EMBL" id="LAVV01011831">
    <property type="protein sequence ID" value="KNZ47324.1"/>
    <property type="molecule type" value="Genomic_DNA"/>
</dbReference>
<name>A0A0L6UFJ7_9BASI</name>